<feature type="signal peptide" evidence="1">
    <location>
        <begin position="1"/>
        <end position="23"/>
    </location>
</feature>
<sequence>MKKFTLCIVVCLLLALQANFVFAGSSVNDLNNTTTDQVATYIKNTYKQIAFPKNDTLDYDIFDKAMHGYINLRNAGKLNQQKNLLTVCDLTRSSNDYRLWIIDLDKKTIVFHTYVAHGQGSGEEFAKAFSNRNNSHQTSLGFYVTGETYEGEHGTSLKLNGMDNGFNSAAFDRGIVVHGADYVCKNFIADNQRLGRSWGCPAVPSALSLPIINTIKDGTCLFIYYPQAKYLHTAFWLNKKIEHLPMDDSQFGIMPLTPEAEATRPQASAITPAPAMQQSPMPAFNADPGAIRVH</sequence>
<organism evidence="2 3">
    <name type="scientific">Taibaiella soli</name>
    <dbReference type="NCBI Taxonomy" id="1649169"/>
    <lineage>
        <taxon>Bacteria</taxon>
        <taxon>Pseudomonadati</taxon>
        <taxon>Bacteroidota</taxon>
        <taxon>Chitinophagia</taxon>
        <taxon>Chitinophagales</taxon>
        <taxon>Chitinophagaceae</taxon>
        <taxon>Taibaiella</taxon>
    </lineage>
</organism>
<proteinExistence type="predicted"/>
<evidence type="ECO:0000313" key="3">
    <source>
        <dbReference type="Proteomes" id="UP000248745"/>
    </source>
</evidence>
<reference evidence="2 3" key="1">
    <citation type="submission" date="2018-06" db="EMBL/GenBank/DDBJ databases">
        <title>Mucibacter soli gen. nov., sp. nov., a new member of the family Chitinophagaceae producing mucin.</title>
        <authorList>
            <person name="Kim M.-K."/>
            <person name="Park S."/>
            <person name="Kim T.-S."/>
            <person name="Joung Y."/>
            <person name="Han J.-H."/>
            <person name="Kim S.B."/>
        </authorList>
    </citation>
    <scope>NUCLEOTIDE SEQUENCE [LARGE SCALE GENOMIC DNA]</scope>
    <source>
        <strain evidence="2 3">R1-15</strain>
    </source>
</reference>
<dbReference type="EMBL" id="QKTW01000011">
    <property type="protein sequence ID" value="PZF73507.1"/>
    <property type="molecule type" value="Genomic_DNA"/>
</dbReference>
<gene>
    <name evidence="2" type="ORF">DN068_07215</name>
</gene>
<accession>A0A2W2BC96</accession>
<evidence type="ECO:0000256" key="1">
    <source>
        <dbReference type="SAM" id="SignalP"/>
    </source>
</evidence>
<dbReference type="OrthoDB" id="9815195at2"/>
<dbReference type="AlphaFoldDB" id="A0A2W2BC96"/>
<dbReference type="PANTHER" id="PTHR38477">
    <property type="entry name" value="HYPOTHETICAL EXPORTED PROTEIN"/>
    <property type="match status" value="1"/>
</dbReference>
<keyword evidence="1" id="KW-0732">Signal</keyword>
<name>A0A2W2BC96_9BACT</name>
<keyword evidence="3" id="KW-1185">Reference proteome</keyword>
<protein>
    <recommendedName>
        <fullName evidence="4">Murein L,D-transpeptidase catalytic domain family protein</fullName>
    </recommendedName>
</protein>
<evidence type="ECO:0000313" key="2">
    <source>
        <dbReference type="EMBL" id="PZF73507.1"/>
    </source>
</evidence>
<dbReference type="Pfam" id="PF13645">
    <property type="entry name" value="YkuD_2"/>
    <property type="match status" value="1"/>
</dbReference>
<feature type="chain" id="PRO_5016146443" description="Murein L,D-transpeptidase catalytic domain family protein" evidence="1">
    <location>
        <begin position="24"/>
        <end position="294"/>
    </location>
</feature>
<dbReference type="InterPro" id="IPR032676">
    <property type="entry name" value="YkuD_2"/>
</dbReference>
<dbReference type="RefSeq" id="WP_110998233.1">
    <property type="nucleotide sequence ID" value="NZ_QKTW01000011.1"/>
</dbReference>
<comment type="caution">
    <text evidence="2">The sequence shown here is derived from an EMBL/GenBank/DDBJ whole genome shotgun (WGS) entry which is preliminary data.</text>
</comment>
<dbReference type="PANTHER" id="PTHR38477:SF1">
    <property type="entry name" value="MUREIN L,D-TRANSPEPTIDASE CATALYTIC DOMAIN FAMILY PROTEIN"/>
    <property type="match status" value="1"/>
</dbReference>
<evidence type="ECO:0008006" key="4">
    <source>
        <dbReference type="Google" id="ProtNLM"/>
    </source>
</evidence>
<dbReference type="Proteomes" id="UP000248745">
    <property type="component" value="Unassembled WGS sequence"/>
</dbReference>